<evidence type="ECO:0000313" key="1">
    <source>
        <dbReference type="EMBL" id="KAB8064389.1"/>
    </source>
</evidence>
<sequence length="153" mass="17095">MIAIASLEELEEFLGEKLDQFEPGLPIAHPGIRLSQACKHVRRAILDDHPAAVRIACRVIVEDPGMPFGKLIKSGFARALKQRVHLLSEMQRRGLAAKTCALLGLEFCPRETEDYCKLIKKFEPSELLPGIQQVHASDEKSRTLLQRLMNGSP</sequence>
<keyword evidence="2" id="KW-1185">Reference proteome</keyword>
<accession>A0A6I1I415</accession>
<dbReference type="Proteomes" id="UP000468717">
    <property type="component" value="Unassembled WGS sequence"/>
</dbReference>
<dbReference type="EMBL" id="WFLI01000013">
    <property type="protein sequence ID" value="KAB8064389.1"/>
    <property type="molecule type" value="Genomic_DNA"/>
</dbReference>
<name>A0A6I1I415_9BURK</name>
<comment type="caution">
    <text evidence="1">The sequence shown here is derived from an EMBL/GenBank/DDBJ whole genome shotgun (WGS) entry which is preliminary data.</text>
</comment>
<reference evidence="1 2" key="1">
    <citation type="submission" date="2019-10" db="EMBL/GenBank/DDBJ databases">
        <title>Three novel species isolated from a subtropical stream in China.</title>
        <authorList>
            <person name="Lu H."/>
        </authorList>
    </citation>
    <scope>NUCLEOTIDE SEQUENCE [LARGE SCALE GENOMIC DNA]</scope>
    <source>
        <strain evidence="1 2">FT13W</strain>
    </source>
</reference>
<gene>
    <name evidence="1" type="ORF">GCN75_13230</name>
</gene>
<evidence type="ECO:0000313" key="2">
    <source>
        <dbReference type="Proteomes" id="UP000468717"/>
    </source>
</evidence>
<protein>
    <submittedName>
        <fullName evidence="1">Uncharacterized protein</fullName>
    </submittedName>
</protein>
<organism evidence="1 2">
    <name type="scientific">Janthinobacterium violaceinigrum</name>
    <dbReference type="NCBI Taxonomy" id="2654252"/>
    <lineage>
        <taxon>Bacteria</taxon>
        <taxon>Pseudomonadati</taxon>
        <taxon>Pseudomonadota</taxon>
        <taxon>Betaproteobacteria</taxon>
        <taxon>Burkholderiales</taxon>
        <taxon>Oxalobacteraceae</taxon>
        <taxon>Janthinobacterium</taxon>
    </lineage>
</organism>
<dbReference type="AlphaFoldDB" id="A0A6I1I415"/>
<dbReference type="RefSeq" id="WP_152282938.1">
    <property type="nucleotide sequence ID" value="NZ_WFLI01000013.1"/>
</dbReference>
<proteinExistence type="predicted"/>